<sequence>MLSGHVDGDQVFYSDLLAGLNRATVPIQRVAEVLAEMGVLVDDRPRAFDGWLERKLTGLASGVAGDTGTWLRTLHDGGPRAKPRAPFTTYNHMNNIRPILLDWSIRYGHLREVTRDDILAAIEDRNGSTRRNVLVSLQSLFSFCRKNNLIFRNTTRGIKVGEHAYGVIQQLRTADIERAVASATTPAARLILVLAASMPVATSRLPNCSSTTSTSATGG</sequence>
<dbReference type="InterPro" id="IPR011010">
    <property type="entry name" value="DNA_brk_join_enz"/>
</dbReference>
<protein>
    <recommendedName>
        <fullName evidence="3">Core-binding (CB) domain-containing protein</fullName>
    </recommendedName>
</protein>
<proteinExistence type="predicted"/>
<dbReference type="AlphaFoldDB" id="A0A8J7GP06"/>
<gene>
    <name evidence="1" type="ORF">IW245_002423</name>
</gene>
<accession>A0A8J7GP06</accession>
<comment type="caution">
    <text evidence="1">The sequence shown here is derived from an EMBL/GenBank/DDBJ whole genome shotgun (WGS) entry which is preliminary data.</text>
</comment>
<dbReference type="Proteomes" id="UP000622552">
    <property type="component" value="Unassembled WGS sequence"/>
</dbReference>
<organism evidence="1 2">
    <name type="scientific">Longispora fulva</name>
    <dbReference type="NCBI Taxonomy" id="619741"/>
    <lineage>
        <taxon>Bacteria</taxon>
        <taxon>Bacillati</taxon>
        <taxon>Actinomycetota</taxon>
        <taxon>Actinomycetes</taxon>
        <taxon>Micromonosporales</taxon>
        <taxon>Micromonosporaceae</taxon>
        <taxon>Longispora</taxon>
    </lineage>
</organism>
<name>A0A8J7GP06_9ACTN</name>
<evidence type="ECO:0008006" key="3">
    <source>
        <dbReference type="Google" id="ProtNLM"/>
    </source>
</evidence>
<dbReference type="EMBL" id="JADOUF010000001">
    <property type="protein sequence ID" value="MBG6136229.1"/>
    <property type="molecule type" value="Genomic_DNA"/>
</dbReference>
<keyword evidence="2" id="KW-1185">Reference proteome</keyword>
<dbReference type="GO" id="GO:0003677">
    <property type="term" value="F:DNA binding"/>
    <property type="evidence" value="ECO:0007669"/>
    <property type="project" value="InterPro"/>
</dbReference>
<evidence type="ECO:0000313" key="1">
    <source>
        <dbReference type="EMBL" id="MBG6136229.1"/>
    </source>
</evidence>
<dbReference type="RefSeq" id="WP_197003231.1">
    <property type="nucleotide sequence ID" value="NZ_BONS01000039.1"/>
</dbReference>
<dbReference type="SUPFAM" id="SSF56349">
    <property type="entry name" value="DNA breaking-rejoining enzymes"/>
    <property type="match status" value="1"/>
</dbReference>
<evidence type="ECO:0000313" key="2">
    <source>
        <dbReference type="Proteomes" id="UP000622552"/>
    </source>
</evidence>
<reference evidence="1" key="1">
    <citation type="submission" date="2020-11" db="EMBL/GenBank/DDBJ databases">
        <title>Sequencing the genomes of 1000 actinobacteria strains.</title>
        <authorList>
            <person name="Klenk H.-P."/>
        </authorList>
    </citation>
    <scope>NUCLEOTIDE SEQUENCE</scope>
    <source>
        <strain evidence="1">DSM 45356</strain>
    </source>
</reference>